<dbReference type="EC" id="3.1.26.8" evidence="2"/>
<dbReference type="Gene3D" id="3.40.1360.10">
    <property type="match status" value="1"/>
</dbReference>
<proteinExistence type="predicted"/>
<dbReference type="SUPFAM" id="SSF110455">
    <property type="entry name" value="Toprim domain"/>
    <property type="match status" value="1"/>
</dbReference>
<organism evidence="2">
    <name type="scientific">bioreactor metagenome</name>
    <dbReference type="NCBI Taxonomy" id="1076179"/>
    <lineage>
        <taxon>unclassified sequences</taxon>
        <taxon>metagenomes</taxon>
        <taxon>ecological metagenomes</taxon>
    </lineage>
</organism>
<evidence type="ECO:0000259" key="1">
    <source>
        <dbReference type="PROSITE" id="PS50880"/>
    </source>
</evidence>
<reference evidence="2" key="1">
    <citation type="submission" date="2019-08" db="EMBL/GenBank/DDBJ databases">
        <authorList>
            <person name="Kucharzyk K."/>
            <person name="Murdoch R.W."/>
            <person name="Higgins S."/>
            <person name="Loffler F."/>
        </authorList>
    </citation>
    <scope>NUCLEOTIDE SEQUENCE</scope>
</reference>
<feature type="domain" description="Toprim" evidence="1">
    <location>
        <begin position="1"/>
        <end position="43"/>
    </location>
</feature>
<accession>A0A645C1V4</accession>
<dbReference type="Pfam" id="PF13331">
    <property type="entry name" value="DUF4093"/>
    <property type="match status" value="1"/>
</dbReference>
<dbReference type="InterPro" id="IPR025156">
    <property type="entry name" value="RNase_M5_C"/>
</dbReference>
<dbReference type="InterPro" id="IPR006171">
    <property type="entry name" value="TOPRIM_dom"/>
</dbReference>
<dbReference type="EMBL" id="VSSQ01024168">
    <property type="protein sequence ID" value="MPM71525.1"/>
    <property type="molecule type" value="Genomic_DNA"/>
</dbReference>
<dbReference type="CDD" id="cd00188">
    <property type="entry name" value="TOPRIM"/>
    <property type="match status" value="1"/>
</dbReference>
<sequence length="131" mass="14625">MALSKTSTPIIFTDPDQAGETIRNRLLKILPDAKVPVVLHKNNPNKKNGIAECSKEEILNALSLYIIKESKRTKPITYSELMSLNLVGSNSKENRDKIIKLFALGDCNGKTLLKRINALNISFDQLKKSCK</sequence>
<protein>
    <submittedName>
        <fullName evidence="2">Ribonuclease M5</fullName>
        <ecNumber evidence="2">3.1.26.8</ecNumber>
    </submittedName>
</protein>
<keyword evidence="2" id="KW-0378">Hydrolase</keyword>
<dbReference type="GO" id="GO:0043822">
    <property type="term" value="F:ribonuclease M5 activity"/>
    <property type="evidence" value="ECO:0007669"/>
    <property type="project" value="UniProtKB-EC"/>
</dbReference>
<dbReference type="PANTHER" id="PTHR39156:SF1">
    <property type="entry name" value="RIBONUCLEASE M5"/>
    <property type="match status" value="1"/>
</dbReference>
<evidence type="ECO:0000313" key="2">
    <source>
        <dbReference type="EMBL" id="MPM71525.1"/>
    </source>
</evidence>
<gene>
    <name evidence="2" type="primary">rnmV_11</name>
    <name evidence="2" type="ORF">SDC9_118490</name>
</gene>
<comment type="caution">
    <text evidence="2">The sequence shown here is derived from an EMBL/GenBank/DDBJ whole genome shotgun (WGS) entry which is preliminary data.</text>
</comment>
<dbReference type="GO" id="GO:0006364">
    <property type="term" value="P:rRNA processing"/>
    <property type="evidence" value="ECO:0007669"/>
    <property type="project" value="TreeGrafter"/>
</dbReference>
<dbReference type="PROSITE" id="PS50880">
    <property type="entry name" value="TOPRIM"/>
    <property type="match status" value="1"/>
</dbReference>
<dbReference type="PANTHER" id="PTHR39156">
    <property type="entry name" value="RIBONUCLEASE M5"/>
    <property type="match status" value="1"/>
</dbReference>
<name>A0A645C1V4_9ZZZZ</name>
<dbReference type="AlphaFoldDB" id="A0A645C1V4"/>